<reference evidence="1 2" key="1">
    <citation type="submission" date="2021-03" db="EMBL/GenBank/DDBJ databases">
        <authorList>
            <person name="King G.J."/>
            <person name="Bancroft I."/>
            <person name="Baten A."/>
            <person name="Bloomfield J."/>
            <person name="Borpatragohain P."/>
            <person name="He Z."/>
            <person name="Irish N."/>
            <person name="Irwin J."/>
            <person name="Liu K."/>
            <person name="Mauleon R.P."/>
            <person name="Moore J."/>
            <person name="Morris R."/>
            <person name="Ostergaard L."/>
            <person name="Wang B."/>
            <person name="Wells R."/>
        </authorList>
    </citation>
    <scope>NUCLEOTIDE SEQUENCE [LARGE SCALE GENOMIC DNA]</scope>
    <source>
        <strain evidence="1">R-o-18</strain>
        <tissue evidence="1">Leaf</tissue>
    </source>
</reference>
<dbReference type="EMBL" id="JADBGQ010000006">
    <property type="protein sequence ID" value="KAG5394940.1"/>
    <property type="molecule type" value="Genomic_DNA"/>
</dbReference>
<keyword evidence="2" id="KW-1185">Reference proteome</keyword>
<accession>A0ABQ7M9C5</accession>
<gene>
    <name evidence="1" type="primary">A06p051430.1_BraROA</name>
    <name evidence="1" type="ORF">IGI04_024903</name>
</gene>
<evidence type="ECO:0000313" key="1">
    <source>
        <dbReference type="EMBL" id="KAG5394940.1"/>
    </source>
</evidence>
<proteinExistence type="predicted"/>
<comment type="caution">
    <text evidence="1">The sequence shown here is derived from an EMBL/GenBank/DDBJ whole genome shotgun (WGS) entry which is preliminary data.</text>
</comment>
<protein>
    <submittedName>
        <fullName evidence="1">Uncharacterized protein</fullName>
    </submittedName>
</protein>
<evidence type="ECO:0000313" key="2">
    <source>
        <dbReference type="Proteomes" id="UP000823674"/>
    </source>
</evidence>
<dbReference type="Proteomes" id="UP000823674">
    <property type="component" value="Chromosome A06"/>
</dbReference>
<organism evidence="1 2">
    <name type="scientific">Brassica rapa subsp. trilocularis</name>
    <dbReference type="NCBI Taxonomy" id="1813537"/>
    <lineage>
        <taxon>Eukaryota</taxon>
        <taxon>Viridiplantae</taxon>
        <taxon>Streptophyta</taxon>
        <taxon>Embryophyta</taxon>
        <taxon>Tracheophyta</taxon>
        <taxon>Spermatophyta</taxon>
        <taxon>Magnoliopsida</taxon>
        <taxon>eudicotyledons</taxon>
        <taxon>Gunneridae</taxon>
        <taxon>Pentapetalae</taxon>
        <taxon>rosids</taxon>
        <taxon>malvids</taxon>
        <taxon>Brassicales</taxon>
        <taxon>Brassicaceae</taxon>
        <taxon>Brassiceae</taxon>
        <taxon>Brassica</taxon>
    </lineage>
</organism>
<sequence>MLWTSRKLCVFQNRFSTPQKASSKLSSTLKNGKEHMSLAVKPFSHIGNHHKIHIYHLKQSFLTMMTSEKQIQKREAFLHAITLNITHIWLRPNFQVLSRIITAK</sequence>
<name>A0ABQ7M9C5_BRACM</name>